<reference evidence="1" key="6">
    <citation type="journal article" date="2005" name="Appl. Environ. Microbiol.">
        <title>Identification of 9,17-dioxo-1,2,3,4,10,19-hexanorandrostan-5-oic acid, 4-hydroxy-2-oxohexanoic acid, and 2-hydroxyhexa-2,4-dienoic acid and related enzymes involved in testosterone degradation in Comamonas testosteroni TA441.</title>
        <authorList>
            <person name="Horinouchi M."/>
            <person name="Hayashi T."/>
            <person name="Koshino H."/>
            <person name="Kurita T."/>
            <person name="Kudo T."/>
        </authorList>
    </citation>
    <scope>NUCLEOTIDE SEQUENCE</scope>
    <source>
        <strain evidence="1">T441</strain>
    </source>
</reference>
<dbReference type="AlphaFoldDB" id="A0A0A8IEA8"/>
<proteinExistence type="predicted"/>
<reference evidence="1" key="2">
    <citation type="journal article" date="2003" name="Appl. Environ. Microbiol.">
        <title>Gene encoding the hydrolase for the product of the meta-cleavage reaction in testosterone degradation by Comamonas testosteroni.</title>
        <authorList>
            <person name="Horinouchi M."/>
            <person name="Hayashi T."/>
            <person name="Koshino H."/>
            <person name="Yamamoto T."/>
            <person name="Kudo T."/>
        </authorList>
    </citation>
    <scope>NUCLEOTIDE SEQUENCE</scope>
    <source>
        <strain evidence="1">T441</strain>
    </source>
</reference>
<reference evidence="1" key="1">
    <citation type="journal article" date="2001" name="Microbiology">
        <title>Meta-cleavage enzyme gene tesB is necessary for testosterone degradation in Comamonas testosteroni TA441.</title>
        <authorList>
            <person name="Horinouchi M."/>
            <person name="Hayashi T."/>
            <person name="Taguchi K."/>
            <person name="Arai H."/>
            <person name="Kudo T."/>
        </authorList>
    </citation>
    <scope>NUCLEOTIDE SEQUENCE</scope>
    <source>
        <strain evidence="1">T441</strain>
    </source>
</reference>
<evidence type="ECO:0000313" key="1">
    <source>
        <dbReference type="EMBL" id="BAP91388.1"/>
    </source>
</evidence>
<reference evidence="1" key="5">
    <citation type="journal article" date="2004" name="J. Steroid Biochem. Mol. Biol.">
        <title>The genes encoding the hydroxylase of 3-hydroxy-9,10-secoandrosta-1,3,5(10)-triene-9,17-dione in steroid degradation in Comamonas testosteroni TA441.</title>
        <authorList>
            <person name="Horinouchi M."/>
            <person name="Hayashi T."/>
            <person name="Kudo T."/>
        </authorList>
    </citation>
    <scope>NUCLEOTIDE SEQUENCE</scope>
    <source>
        <strain evidence="1">T441</strain>
    </source>
</reference>
<dbReference type="EMBL" id="AB898030">
    <property type="protein sequence ID" value="BAQ00433.1"/>
    <property type="molecule type" value="Genomic_DNA"/>
</dbReference>
<sequence>MEASHMSIYASWRTEKSILQIISRDFDDQEKERWSADERALEQYAQGGNPFKDPVDRTKASSAPFAINVTWVLGYSGRAHALAMKSLFSSKSGDWLLQYRTFTAVQFWRSTLDHHVLRFDLSFSHAMESISDCLYLGWLDKAELLVKEVHAAYSAKRFRGVTGGYSQTLYHFLLRVCFDWCQFKFDGWGIGYHGEVIDPYVPGECLGEPVLNELFAHWKDSDLSGMQGELQWLCDYYTHRTARKDGTEFGNDLLHTRFPALVLAWFRLRESLGLSNPVIDHPLMRPHYAWLPPPQPFYTDDLLDGVIARLRREELPDLGITPAQVAPRVLPEEPKQGFLARLLGRKS</sequence>
<dbReference type="EMBL" id="LC010134">
    <property type="protein sequence ID" value="BAP91388.1"/>
    <property type="molecule type" value="Genomic_DNA"/>
</dbReference>
<reference evidence="1" key="13">
    <citation type="journal article" date="2014" name="J. Steroid Biochem. Mol. Biol.">
        <title>Identification of 9?-hydroxy-17-oxo-1,2,3,4,10,19-hexanorandrost-6-en-5-oic acid and ?-oxidation products of the C-17 side chain in cholic acid degradation by Comamonas testosteroni TA441.</title>
        <authorList>
            <person name="Horinouchi M."/>
            <person name="Hayashi T."/>
            <person name="Koshino H."/>
            <person name="Malon M."/>
            <person name="Hirota H."/>
            <person name="Kudo T."/>
        </authorList>
    </citation>
    <scope>NUCLEOTIDE SEQUENCE</scope>
    <source>
        <strain evidence="1">T441</strain>
    </source>
</reference>
<reference evidence="2" key="11">
    <citation type="submission" date="2013-12" db="EMBL/GenBank/DDBJ databases">
        <title>Comamonas teststeroni TA441 putative mega-cluster of steroid degradation gene.</title>
        <authorList>
            <person name="Horinouchi M."/>
        </authorList>
    </citation>
    <scope>NUCLEOTIDE SEQUENCE</scope>
    <source>
        <strain evidence="2">TA441</strain>
    </source>
</reference>
<reference evidence="1" key="3">
    <citation type="journal article" date="2003" name="Appl. Environ. Microbiol.">
        <title>A new bacterial steroid degradation gene cluster in Comamonas testosteroni TA441 which consists of aromatic-compound degradation genes for seco-steroids and 3-ketosteroid dehydrogenase genes.</title>
        <authorList>
            <person name="Horinouchi M."/>
            <person name="Hayashi T."/>
            <person name="Yamamoto T."/>
            <person name="Kudo T."/>
        </authorList>
    </citation>
    <scope>NUCLEOTIDE SEQUENCE</scope>
    <source>
        <strain evidence="1">T441</strain>
    </source>
</reference>
<reference evidence="1" key="7">
    <citation type="journal article" date="2006" name="J. Steroid Biochem. Mol. Biol.">
        <title>ORF18-disrupted mutant of Comamonas testosteroni TA441 accumulates significant amounts of 9,17-dioxo-1,2,3,4,10,19-hexanorandrostan-5-oic acid and its derivatives after incubation with steroids.</title>
        <authorList>
            <person name="Horinouchi M."/>
            <person name="Hayashi T."/>
            <person name="Koshino H."/>
            <person name="Kudo T."/>
        </authorList>
    </citation>
    <scope>NUCLEOTIDE SEQUENCE</scope>
    <source>
        <strain evidence="1">T441</strain>
    </source>
</reference>
<organism evidence="1">
    <name type="scientific">Comamonas testosteroni</name>
    <name type="common">Pseudomonas testosteroni</name>
    <dbReference type="NCBI Taxonomy" id="285"/>
    <lineage>
        <taxon>Bacteria</taxon>
        <taxon>Pseudomonadati</taxon>
        <taxon>Pseudomonadota</taxon>
        <taxon>Betaproteobacteria</taxon>
        <taxon>Burkholderiales</taxon>
        <taxon>Comamonadaceae</taxon>
        <taxon>Comamonas</taxon>
    </lineage>
</organism>
<accession>A0A0A8IEA8</accession>
<name>A0A0A8IEA8_COMTE</name>
<reference evidence="1" key="10">
    <citation type="journal article" date="2012" name="J. Steroid Biochem. Mol. Biol.">
        <title>Steroid degradation in Comamonas testosteroni.</title>
        <authorList>
            <person name="Horinouchi M."/>
            <person name="Hayashi T."/>
            <person name="Kudo T."/>
        </authorList>
    </citation>
    <scope>NUCLEOTIDE SEQUENCE</scope>
    <source>
        <strain evidence="1">T441</strain>
    </source>
</reference>
<reference evidence="1" key="12">
    <citation type="journal article" date="2014" name="J. Bacteriol.">
        <title>Identification of 9?-hydroxy-17-oxo-1,2,3,4,10,19-hexanorandrostan-5-oic acid in steroid degradation by Comamonas testosteroni TA441 and its conversion to the corresponding 6-en-5-oyl coenzyme A (CoA) involving open reading frame 28 (ORF28)- and ORF30-encoded acyl-CoA dehydrogenases.</title>
        <authorList>
            <person name="Horinouchi M."/>
            <person name="Hayashi T."/>
            <person name="Koshino H."/>
            <person name="Malon M."/>
            <person name="Hirota H."/>
            <person name="Kudo T."/>
        </authorList>
    </citation>
    <scope>NUCLEOTIDE SEQUENCE</scope>
    <source>
        <strain evidence="1">T441</strain>
    </source>
</reference>
<reference evidence="1" key="8">
    <citation type="journal article" date="2008" name="J. Bacteriol.">
        <title>Identification of genes involved in inversion of stereochemistry of a C-12 hydroxyl group in the catabolism of cholic acid by Comamonas testosteroni TA441.</title>
        <authorList>
            <person name="Horinouchi M."/>
            <person name="Hayashi T."/>
            <person name="Koshino H."/>
            <person name="Malon M."/>
            <person name="Yamamoto T."/>
            <person name="Kudo T."/>
        </authorList>
    </citation>
    <scope>NUCLEOTIDE SEQUENCE</scope>
    <source>
        <strain evidence="1">T441</strain>
    </source>
</reference>
<evidence type="ECO:0000313" key="2">
    <source>
        <dbReference type="EMBL" id="BAQ00433.1"/>
    </source>
</evidence>
<protein>
    <submittedName>
        <fullName evidence="2">N-acyl-D-amino-acid deacylase</fullName>
    </submittedName>
</protein>
<reference evidence="1" key="4">
    <citation type="journal article" date="2004" name="Biochem. Biophys. Res. Commun.">
        <title>Steroid degradation gene cluster of Comamonas testosteroni consisting of 18 putative genes from meta-cleavage enzyme gene tesB to regulator gene tesR.</title>
        <authorList>
            <person name="Horinouchi M."/>
            <person name="Kurita T."/>
            <person name="Yamamoto T."/>
            <person name="Hatori E."/>
            <person name="Hayashi T."/>
            <person name="Kudo T."/>
        </authorList>
    </citation>
    <scope>NUCLEOTIDE SEQUENCE</scope>
    <source>
        <strain evidence="1">T441</strain>
    </source>
</reference>
<reference evidence="1" key="9">
    <citation type="journal article" date="2010" name="J. Steroid Biochem. Mol. Biol.">
        <title>Steroid degradation genes in Comamonas testosteroni TA441: Isolation of genes encoding a ?4(5)-isomerase and 3?- and 3?-dehydrogenases and evidence for a 100 kb steroid degradation gene hot spot.</title>
        <authorList>
            <person name="Horinouchi M."/>
            <person name="Kurita T."/>
            <person name="Hayashi T."/>
            <person name="Kudo T."/>
        </authorList>
    </citation>
    <scope>NUCLEOTIDE SEQUENCE</scope>
    <source>
        <strain evidence="1">T441</strain>
    </source>
</reference>